<dbReference type="PANTHER" id="PTHR23017">
    <property type="entry name" value="SERPENTINE RECEPTOR, CLASS X"/>
    <property type="match status" value="1"/>
</dbReference>
<comment type="caution">
    <text evidence="3">The sequence shown here is derived from an EMBL/GenBank/DDBJ whole genome shotgun (WGS) entry which is preliminary data.</text>
</comment>
<sequence>MMEKSHYAGYLLLMCYDVGVQAHFLVTVNRFCAVFMPMVYRSLFSAKLTKRVVFTSFLISFTTLTIFFQFLPCRCYYSEEDLSFIFDDYPICWDYDAIDAIKVTFLGVTCNGLVVLAILTNRTLNHSFLILTGNQAIFYWIFGMVYAIYIIPMLVFAKLTKLIVLTSFLISITILTIFFQFLPCRCYYSEEALGFTYKDNPICWDYATVNTVKILTMCIFNVVVDTITIWKVRRIRSAQGVTKIQKKEIDFLKQSFGQALFLFISIPALYIVPLFTTTPLAKFVMRTLFWASTYAVDGALTLYFNVEIRKSLATQFKLNKGVSGPTQGIIGLL</sequence>
<feature type="transmembrane region" description="Helical" evidence="1">
    <location>
        <begin position="103"/>
        <end position="124"/>
    </location>
</feature>
<dbReference type="Proteomes" id="UP000483820">
    <property type="component" value="Chromosome V"/>
</dbReference>
<gene>
    <name evidence="3" type="ORF">GCK72_017078</name>
</gene>
<dbReference type="PANTHER" id="PTHR23017:SF4">
    <property type="entry name" value="G-PROTEIN COUPLED RECEPTORS FAMILY 1 PROFILE DOMAIN-CONTAINING PROTEIN"/>
    <property type="match status" value="1"/>
</dbReference>
<name>A0A6A5G653_CAERE</name>
<dbReference type="SUPFAM" id="SSF81321">
    <property type="entry name" value="Family A G protein-coupled receptor-like"/>
    <property type="match status" value="2"/>
</dbReference>
<feature type="transmembrane region" description="Helical" evidence="1">
    <location>
        <begin position="256"/>
        <end position="276"/>
    </location>
</feature>
<keyword evidence="1" id="KW-0472">Membrane</keyword>
<feature type="transmembrane region" description="Helical" evidence="1">
    <location>
        <begin position="288"/>
        <end position="306"/>
    </location>
</feature>
<feature type="domain" description="7TM GPCR serpentine receptor class x (Srx)" evidence="2">
    <location>
        <begin position="4"/>
        <end position="104"/>
    </location>
</feature>
<feature type="transmembrane region" description="Helical" evidence="1">
    <location>
        <begin position="136"/>
        <end position="156"/>
    </location>
</feature>
<dbReference type="RefSeq" id="XP_053580783.1">
    <property type="nucleotide sequence ID" value="XM_053731870.1"/>
</dbReference>
<dbReference type="Pfam" id="PF10328">
    <property type="entry name" value="7TM_GPCR_Srx"/>
    <property type="match status" value="2"/>
</dbReference>
<feature type="transmembrane region" description="Helical" evidence="1">
    <location>
        <begin position="162"/>
        <end position="182"/>
    </location>
</feature>
<dbReference type="CTD" id="9819097"/>
<dbReference type="Gene3D" id="1.20.1070.10">
    <property type="entry name" value="Rhodopsin 7-helix transmembrane proteins"/>
    <property type="match status" value="1"/>
</dbReference>
<dbReference type="InterPro" id="IPR019430">
    <property type="entry name" value="7TM_GPCR_serpentine_rcpt_Srx"/>
</dbReference>
<dbReference type="AlphaFoldDB" id="A0A6A5G653"/>
<dbReference type="EMBL" id="WUAV01000005">
    <property type="protein sequence ID" value="KAF1750528.1"/>
    <property type="molecule type" value="Genomic_DNA"/>
</dbReference>
<evidence type="ECO:0000256" key="1">
    <source>
        <dbReference type="SAM" id="Phobius"/>
    </source>
</evidence>
<feature type="transmembrane region" description="Helical" evidence="1">
    <location>
        <begin position="52"/>
        <end position="71"/>
    </location>
</feature>
<feature type="domain" description="7TM GPCR serpentine receptor class x (Srx)" evidence="2">
    <location>
        <begin position="158"/>
        <end position="305"/>
    </location>
</feature>
<evidence type="ECO:0000313" key="3">
    <source>
        <dbReference type="EMBL" id="KAF1750528.1"/>
    </source>
</evidence>
<dbReference type="GeneID" id="9819097"/>
<keyword evidence="1" id="KW-0812">Transmembrane</keyword>
<proteinExistence type="predicted"/>
<dbReference type="KEGG" id="crq:GCK72_017078"/>
<reference evidence="3 4" key="1">
    <citation type="submission" date="2019-12" db="EMBL/GenBank/DDBJ databases">
        <title>Chromosome-level assembly of the Caenorhabditis remanei genome.</title>
        <authorList>
            <person name="Teterina A.A."/>
            <person name="Willis J.H."/>
            <person name="Phillips P.C."/>
        </authorList>
    </citation>
    <scope>NUCLEOTIDE SEQUENCE [LARGE SCALE GENOMIC DNA]</scope>
    <source>
        <strain evidence="3 4">PX506</strain>
        <tissue evidence="3">Whole organism</tissue>
    </source>
</reference>
<protein>
    <recommendedName>
        <fullName evidence="2">7TM GPCR serpentine receptor class x (Srx) domain-containing protein</fullName>
    </recommendedName>
</protein>
<organism evidence="3 4">
    <name type="scientific">Caenorhabditis remanei</name>
    <name type="common">Caenorhabditis vulgaris</name>
    <dbReference type="NCBI Taxonomy" id="31234"/>
    <lineage>
        <taxon>Eukaryota</taxon>
        <taxon>Metazoa</taxon>
        <taxon>Ecdysozoa</taxon>
        <taxon>Nematoda</taxon>
        <taxon>Chromadorea</taxon>
        <taxon>Rhabditida</taxon>
        <taxon>Rhabditina</taxon>
        <taxon>Rhabditomorpha</taxon>
        <taxon>Rhabditoidea</taxon>
        <taxon>Rhabditidae</taxon>
        <taxon>Peloderinae</taxon>
        <taxon>Caenorhabditis</taxon>
    </lineage>
</organism>
<evidence type="ECO:0000313" key="4">
    <source>
        <dbReference type="Proteomes" id="UP000483820"/>
    </source>
</evidence>
<accession>A0A6A5G653</accession>
<evidence type="ECO:0000259" key="2">
    <source>
        <dbReference type="Pfam" id="PF10328"/>
    </source>
</evidence>
<keyword evidence="1" id="KW-1133">Transmembrane helix</keyword>